<dbReference type="PANTHER" id="PTHR12219:SF8">
    <property type="entry name" value="NADH DEHYDROGENASE [UBIQUINONE] IRON-SULFUR PROTEIN 4, MITOCHONDRIAL"/>
    <property type="match status" value="1"/>
</dbReference>
<dbReference type="Gene3D" id="3.30.160.190">
    <property type="entry name" value="atu1810 like domain"/>
    <property type="match status" value="1"/>
</dbReference>
<reference evidence="7 8" key="1">
    <citation type="submission" date="2017-07" db="EMBL/GenBank/DDBJ databases">
        <title>Draft Genome Sequences of Select Purple Nonsulfur Bacteria.</title>
        <authorList>
            <person name="Lasarre B."/>
            <person name="Mckinlay J.B."/>
        </authorList>
    </citation>
    <scope>NUCLEOTIDE SEQUENCE [LARGE SCALE GENOMIC DNA]</scope>
    <source>
        <strain evidence="7 8">DSM 11290</strain>
    </source>
</reference>
<name>A0A327JTH2_9HYPH</name>
<dbReference type="Pfam" id="PF04800">
    <property type="entry name" value="NDUS4"/>
    <property type="match status" value="1"/>
</dbReference>
<gene>
    <name evidence="7" type="ORF">CH339_13420</name>
</gene>
<dbReference type="PANTHER" id="PTHR12219">
    <property type="entry name" value="NADH-UBIQUINONE OXIDOREDUCTASE"/>
    <property type="match status" value="1"/>
</dbReference>
<keyword evidence="5" id="KW-0249">Electron transport</keyword>
<keyword evidence="2" id="KW-0813">Transport</keyword>
<accession>A0A327JTH2</accession>
<dbReference type="AlphaFoldDB" id="A0A327JTH2"/>
<keyword evidence="6" id="KW-0472">Membrane</keyword>
<comment type="caution">
    <text evidence="7">The sequence shown here is derived from an EMBL/GenBank/DDBJ whole genome shotgun (WGS) entry which is preliminary data.</text>
</comment>
<dbReference type="EMBL" id="NPEV01000028">
    <property type="protein sequence ID" value="RAI26598.1"/>
    <property type="molecule type" value="Genomic_DNA"/>
</dbReference>
<evidence type="ECO:0000256" key="2">
    <source>
        <dbReference type="ARBA" id="ARBA00022448"/>
    </source>
</evidence>
<evidence type="ECO:0000256" key="5">
    <source>
        <dbReference type="ARBA" id="ARBA00022982"/>
    </source>
</evidence>
<keyword evidence="4" id="KW-0809">Transit peptide</keyword>
<evidence type="ECO:0000313" key="8">
    <source>
        <dbReference type="Proteomes" id="UP000249299"/>
    </source>
</evidence>
<comment type="subcellular location">
    <subcellularLocation>
        <location evidence="1">Membrane</location>
    </subcellularLocation>
</comment>
<protein>
    <submittedName>
        <fullName evidence="7">ETC complex I subunit</fullName>
    </submittedName>
</protein>
<sequence length="101" mass="11886">MIARIYKPTKTAMQSGTRKTKRWVLDFEPAAPRNRDPLMGWTSATDMTQQVRLFFATKDEAIAYAERNGLGFRVLEPKAREPKRKFYADNFRYDRTAPWTH</sequence>
<dbReference type="GO" id="GO:0022900">
    <property type="term" value="P:electron transport chain"/>
    <property type="evidence" value="ECO:0007669"/>
    <property type="project" value="InterPro"/>
</dbReference>
<evidence type="ECO:0000256" key="1">
    <source>
        <dbReference type="ARBA" id="ARBA00004370"/>
    </source>
</evidence>
<dbReference type="InterPro" id="IPR006885">
    <property type="entry name" value="NADH_UbQ_FeS_4_mit-like"/>
</dbReference>
<dbReference type="RefSeq" id="WP_111434874.1">
    <property type="nucleotide sequence ID" value="NZ_JACIGG010000004.1"/>
</dbReference>
<dbReference type="InterPro" id="IPR038532">
    <property type="entry name" value="NDUFS4-like_sf"/>
</dbReference>
<evidence type="ECO:0000256" key="6">
    <source>
        <dbReference type="ARBA" id="ARBA00023136"/>
    </source>
</evidence>
<dbReference type="Proteomes" id="UP000249299">
    <property type="component" value="Unassembled WGS sequence"/>
</dbReference>
<proteinExistence type="predicted"/>
<dbReference type="GO" id="GO:0016020">
    <property type="term" value="C:membrane"/>
    <property type="evidence" value="ECO:0007669"/>
    <property type="project" value="UniProtKB-SubCell"/>
</dbReference>
<organism evidence="7 8">
    <name type="scientific">Rhodobium orientis</name>
    <dbReference type="NCBI Taxonomy" id="34017"/>
    <lineage>
        <taxon>Bacteria</taxon>
        <taxon>Pseudomonadati</taxon>
        <taxon>Pseudomonadota</taxon>
        <taxon>Alphaproteobacteria</taxon>
        <taxon>Hyphomicrobiales</taxon>
        <taxon>Rhodobiaceae</taxon>
        <taxon>Rhodobium</taxon>
    </lineage>
</organism>
<evidence type="ECO:0000313" key="7">
    <source>
        <dbReference type="EMBL" id="RAI26598.1"/>
    </source>
</evidence>
<keyword evidence="3" id="KW-0679">Respiratory chain</keyword>
<evidence type="ECO:0000256" key="4">
    <source>
        <dbReference type="ARBA" id="ARBA00022946"/>
    </source>
</evidence>
<keyword evidence="8" id="KW-1185">Reference proteome</keyword>
<evidence type="ECO:0000256" key="3">
    <source>
        <dbReference type="ARBA" id="ARBA00022660"/>
    </source>
</evidence>
<dbReference type="OrthoDB" id="9799572at2"/>